<dbReference type="InterPro" id="IPR029052">
    <property type="entry name" value="Metallo-depent_PP-like"/>
</dbReference>
<dbReference type="Gene3D" id="3.60.21.10">
    <property type="match status" value="1"/>
</dbReference>
<dbReference type="PANTHER" id="PTHR42850">
    <property type="entry name" value="METALLOPHOSPHOESTERASE"/>
    <property type="match status" value="1"/>
</dbReference>
<reference evidence="2 3" key="1">
    <citation type="submission" date="2018-09" db="EMBL/GenBank/DDBJ databases">
        <title>YIM 75507 draft genome.</title>
        <authorList>
            <person name="Tang S."/>
            <person name="Feng Y."/>
        </authorList>
    </citation>
    <scope>NUCLEOTIDE SEQUENCE [LARGE SCALE GENOMIC DNA]</scope>
    <source>
        <strain evidence="2 3">YIM 75507</strain>
    </source>
</reference>
<dbReference type="GO" id="GO:0005737">
    <property type="term" value="C:cytoplasm"/>
    <property type="evidence" value="ECO:0007669"/>
    <property type="project" value="TreeGrafter"/>
</dbReference>
<accession>A0A3A4A623</accession>
<keyword evidence="3" id="KW-1185">Reference proteome</keyword>
<comment type="caution">
    <text evidence="2">The sequence shown here is derived from an EMBL/GenBank/DDBJ whole genome shotgun (WGS) entry which is preliminary data.</text>
</comment>
<dbReference type="GO" id="GO:0016791">
    <property type="term" value="F:phosphatase activity"/>
    <property type="evidence" value="ECO:0007669"/>
    <property type="project" value="TreeGrafter"/>
</dbReference>
<protein>
    <submittedName>
        <fullName evidence="2">Metallophosphoesterase</fullName>
    </submittedName>
</protein>
<sequence length="284" mass="31387">MSRVAVIGDVGGHADQLDDLLARLGARTSGGHLALPDDLIVVQVGDLVHKGPHSRRVLRAVDAFLRRQPGRWIQLLGNHESLYLDGAPAFTWPGQDTLDGEDAALLRRWWDRGLLHAAAAVHGRDGQDALITHAGLTQMFWWNHLRGTASAATAARRLNAMARRGEPALWRYGLMMGRPLTPDAGPIWAEAGHEVILPWTVLLEEEDVAPPFHQVFGHSCPYDWHTGRWRLPGDIRHYVSADERRRRVRALIGGKSLYAIDPGHGRRPAPAWEPLIIPGAAVTC</sequence>
<gene>
    <name evidence="2" type="ORF">D5H75_31815</name>
</gene>
<evidence type="ECO:0000259" key="1">
    <source>
        <dbReference type="Pfam" id="PF00149"/>
    </source>
</evidence>
<dbReference type="Proteomes" id="UP000265768">
    <property type="component" value="Unassembled WGS sequence"/>
</dbReference>
<dbReference type="PANTHER" id="PTHR42850:SF4">
    <property type="entry name" value="ZINC-DEPENDENT ENDOPOLYPHOSPHATASE"/>
    <property type="match status" value="1"/>
</dbReference>
<dbReference type="EMBL" id="QZEY01000017">
    <property type="protein sequence ID" value="RJL24015.1"/>
    <property type="molecule type" value="Genomic_DNA"/>
</dbReference>
<dbReference type="SUPFAM" id="SSF56300">
    <property type="entry name" value="Metallo-dependent phosphatases"/>
    <property type="match status" value="1"/>
</dbReference>
<dbReference type="RefSeq" id="WP_119930271.1">
    <property type="nucleotide sequence ID" value="NZ_QZEY01000017.1"/>
</dbReference>
<evidence type="ECO:0000313" key="3">
    <source>
        <dbReference type="Proteomes" id="UP000265768"/>
    </source>
</evidence>
<dbReference type="OrthoDB" id="9807890at2"/>
<dbReference type="InterPro" id="IPR050126">
    <property type="entry name" value="Ap4A_hydrolase"/>
</dbReference>
<evidence type="ECO:0000313" key="2">
    <source>
        <dbReference type="EMBL" id="RJL24015.1"/>
    </source>
</evidence>
<dbReference type="InterPro" id="IPR004843">
    <property type="entry name" value="Calcineurin-like_PHP"/>
</dbReference>
<dbReference type="Pfam" id="PF00149">
    <property type="entry name" value="Metallophos"/>
    <property type="match status" value="1"/>
</dbReference>
<name>A0A3A4A623_9ACTN</name>
<proteinExistence type="predicted"/>
<dbReference type="AlphaFoldDB" id="A0A3A4A623"/>
<feature type="domain" description="Calcineurin-like phosphoesterase" evidence="1">
    <location>
        <begin position="3"/>
        <end position="143"/>
    </location>
</feature>
<organism evidence="2 3">
    <name type="scientific">Bailinhaonella thermotolerans</name>
    <dbReference type="NCBI Taxonomy" id="1070861"/>
    <lineage>
        <taxon>Bacteria</taxon>
        <taxon>Bacillati</taxon>
        <taxon>Actinomycetota</taxon>
        <taxon>Actinomycetes</taxon>
        <taxon>Streptosporangiales</taxon>
        <taxon>Streptosporangiaceae</taxon>
        <taxon>Bailinhaonella</taxon>
    </lineage>
</organism>